<keyword evidence="3" id="KW-1185">Reference proteome</keyword>
<dbReference type="Proteomes" id="UP001529510">
    <property type="component" value="Unassembled WGS sequence"/>
</dbReference>
<evidence type="ECO:0000313" key="3">
    <source>
        <dbReference type="Proteomes" id="UP001529510"/>
    </source>
</evidence>
<dbReference type="AlphaFoldDB" id="A0ABD0N7E8"/>
<gene>
    <name evidence="2" type="ORF">M9458_048017</name>
</gene>
<feature type="non-terminal residue" evidence="2">
    <location>
        <position position="57"/>
    </location>
</feature>
<organism evidence="2 3">
    <name type="scientific">Cirrhinus mrigala</name>
    <name type="common">Mrigala</name>
    <dbReference type="NCBI Taxonomy" id="683832"/>
    <lineage>
        <taxon>Eukaryota</taxon>
        <taxon>Metazoa</taxon>
        <taxon>Chordata</taxon>
        <taxon>Craniata</taxon>
        <taxon>Vertebrata</taxon>
        <taxon>Euteleostomi</taxon>
        <taxon>Actinopterygii</taxon>
        <taxon>Neopterygii</taxon>
        <taxon>Teleostei</taxon>
        <taxon>Ostariophysi</taxon>
        <taxon>Cypriniformes</taxon>
        <taxon>Cyprinidae</taxon>
        <taxon>Labeoninae</taxon>
        <taxon>Labeonini</taxon>
        <taxon>Cirrhinus</taxon>
    </lineage>
</organism>
<feature type="region of interest" description="Disordered" evidence="1">
    <location>
        <begin position="14"/>
        <end position="57"/>
    </location>
</feature>
<protein>
    <submittedName>
        <fullName evidence="2">Uncharacterized protein</fullName>
    </submittedName>
</protein>
<evidence type="ECO:0000313" key="2">
    <source>
        <dbReference type="EMBL" id="KAL0156771.1"/>
    </source>
</evidence>
<reference evidence="2 3" key="1">
    <citation type="submission" date="2024-05" db="EMBL/GenBank/DDBJ databases">
        <title>Genome sequencing and assembly of Indian major carp, Cirrhinus mrigala (Hamilton, 1822).</title>
        <authorList>
            <person name="Mohindra V."/>
            <person name="Chowdhury L.M."/>
            <person name="Lal K."/>
            <person name="Jena J.K."/>
        </authorList>
    </citation>
    <scope>NUCLEOTIDE SEQUENCE [LARGE SCALE GENOMIC DNA]</scope>
    <source>
        <strain evidence="2">CM1030</strain>
        <tissue evidence="2">Blood</tissue>
    </source>
</reference>
<feature type="compositionally biased region" description="Low complexity" evidence="1">
    <location>
        <begin position="32"/>
        <end position="57"/>
    </location>
</feature>
<name>A0ABD0N7E8_CIRMR</name>
<dbReference type="EMBL" id="JAMKFB020000024">
    <property type="protein sequence ID" value="KAL0156771.1"/>
    <property type="molecule type" value="Genomic_DNA"/>
</dbReference>
<sequence length="57" mass="6219">FAEPTISYNMHICTEPQDDGYRPLPPPAHTAQSLLEQSEETLTLSSSPESSSIKGTK</sequence>
<evidence type="ECO:0000256" key="1">
    <source>
        <dbReference type="SAM" id="MobiDB-lite"/>
    </source>
</evidence>
<proteinExistence type="predicted"/>
<feature type="non-terminal residue" evidence="2">
    <location>
        <position position="1"/>
    </location>
</feature>
<comment type="caution">
    <text evidence="2">The sequence shown here is derived from an EMBL/GenBank/DDBJ whole genome shotgun (WGS) entry which is preliminary data.</text>
</comment>
<accession>A0ABD0N7E8</accession>